<evidence type="ECO:0000256" key="2">
    <source>
        <dbReference type="ARBA" id="ARBA00022741"/>
    </source>
</evidence>
<evidence type="ECO:0000256" key="4">
    <source>
        <dbReference type="ARBA" id="ARBA00022917"/>
    </source>
</evidence>
<dbReference type="EC" id="6.1.1.21" evidence="7"/>
<proteinExistence type="inferred from homology"/>
<evidence type="ECO:0000256" key="5">
    <source>
        <dbReference type="ARBA" id="ARBA00023146"/>
    </source>
</evidence>
<dbReference type="InterPro" id="IPR004516">
    <property type="entry name" value="HisRS/HisZ"/>
</dbReference>
<comment type="caution">
    <text evidence="9">The sequence shown here is derived from an EMBL/GenBank/DDBJ whole genome shotgun (WGS) entry which is preliminary data.</text>
</comment>
<dbReference type="SUPFAM" id="SSF52954">
    <property type="entry name" value="Class II aaRS ABD-related"/>
    <property type="match status" value="1"/>
</dbReference>
<evidence type="ECO:0000256" key="3">
    <source>
        <dbReference type="ARBA" id="ARBA00022840"/>
    </source>
</evidence>
<dbReference type="InterPro" id="IPR041715">
    <property type="entry name" value="HisRS-like_core"/>
</dbReference>
<evidence type="ECO:0000313" key="10">
    <source>
        <dbReference type="Proteomes" id="UP001190925"/>
    </source>
</evidence>
<dbReference type="PANTHER" id="PTHR11476">
    <property type="entry name" value="HISTIDYL-TRNA SYNTHETASE"/>
    <property type="match status" value="1"/>
</dbReference>
<organism evidence="9 10">
    <name type="scientific">Candidatus Nanogingivalis gingivitcus</name>
    <dbReference type="NCBI Taxonomy" id="2171992"/>
    <lineage>
        <taxon>Bacteria</taxon>
        <taxon>Candidatus Saccharimonadota</taxon>
        <taxon>Candidatus Nanosyncoccalia</taxon>
        <taxon>Candidatus Nanogingivales</taxon>
        <taxon>Candidatus Nanogingivalaceae</taxon>
        <taxon>Candidatus Nanogingivalis</taxon>
    </lineage>
</organism>
<evidence type="ECO:0000256" key="6">
    <source>
        <dbReference type="ARBA" id="ARBA00047639"/>
    </source>
</evidence>
<dbReference type="InterPro" id="IPR045864">
    <property type="entry name" value="aa-tRNA-synth_II/BPL/LPL"/>
</dbReference>
<gene>
    <name evidence="7 9" type="primary">hisS</name>
    <name evidence="9" type="ORF">G6CMJM_00249</name>
</gene>
<dbReference type="SUPFAM" id="SSF55681">
    <property type="entry name" value="Class II aaRS and biotin synthetases"/>
    <property type="match status" value="1"/>
</dbReference>
<evidence type="ECO:0000256" key="1">
    <source>
        <dbReference type="ARBA" id="ARBA00008226"/>
    </source>
</evidence>
<dbReference type="InterPro" id="IPR015807">
    <property type="entry name" value="His-tRNA-ligase"/>
</dbReference>
<keyword evidence="10" id="KW-1185">Reference proteome</keyword>
<dbReference type="Gene3D" id="3.30.930.10">
    <property type="entry name" value="Bira Bifunctional Protein, Domain 2"/>
    <property type="match status" value="1"/>
</dbReference>
<feature type="domain" description="Aminoacyl-transfer RNA synthetases class-II family profile" evidence="8">
    <location>
        <begin position="23"/>
        <end position="353"/>
    </location>
</feature>
<dbReference type="InterPro" id="IPR036621">
    <property type="entry name" value="Anticodon-bd_dom_sf"/>
</dbReference>
<comment type="subcellular location">
    <subcellularLocation>
        <location evidence="7">Cytoplasm</location>
    </subcellularLocation>
</comment>
<protein>
    <recommendedName>
        <fullName evidence="7">Histidine--tRNA ligase</fullName>
        <ecNumber evidence="7">6.1.1.21</ecNumber>
    </recommendedName>
    <alternativeName>
        <fullName evidence="7">Histidyl-tRNA synthetase</fullName>
        <shortName evidence="7">HisRS</shortName>
    </alternativeName>
</protein>
<dbReference type="Pfam" id="PF13393">
    <property type="entry name" value="tRNA-synt_His"/>
    <property type="match status" value="1"/>
</dbReference>
<keyword evidence="7" id="KW-0963">Cytoplasm</keyword>
<dbReference type="CDD" id="cd00773">
    <property type="entry name" value="HisRS-like_core"/>
    <property type="match status" value="1"/>
</dbReference>
<dbReference type="PANTHER" id="PTHR11476:SF7">
    <property type="entry name" value="HISTIDINE--TRNA LIGASE"/>
    <property type="match status" value="1"/>
</dbReference>
<keyword evidence="5 7" id="KW-0030">Aminoacyl-tRNA synthetase</keyword>
<evidence type="ECO:0000256" key="7">
    <source>
        <dbReference type="HAMAP-Rule" id="MF_00127"/>
    </source>
</evidence>
<dbReference type="GO" id="GO:0004821">
    <property type="term" value="F:histidine-tRNA ligase activity"/>
    <property type="evidence" value="ECO:0007669"/>
    <property type="project" value="UniProtKB-EC"/>
</dbReference>
<evidence type="ECO:0000259" key="8">
    <source>
        <dbReference type="PROSITE" id="PS50862"/>
    </source>
</evidence>
<comment type="similarity">
    <text evidence="1 7">Belongs to the class-II aminoacyl-tRNA synthetase family.</text>
</comment>
<comment type="subunit">
    <text evidence="7">Homodimer.</text>
</comment>
<dbReference type="InterPro" id="IPR006195">
    <property type="entry name" value="aa-tRNA-synth_II"/>
</dbReference>
<dbReference type="RefSeq" id="WP_129718668.1">
    <property type="nucleotide sequence ID" value="NZ_PRLK01000003.1"/>
</dbReference>
<keyword evidence="2 7" id="KW-0547">Nucleotide-binding</keyword>
<reference evidence="9 10" key="1">
    <citation type="journal article" date="2018" name="bioRxiv">
        <title>Evidence of independent acquisition and adaption of ultra-small bacteria to human hosts across the highly diverse yet reduced genomes of the phylum Saccharibacteria.</title>
        <authorList>
            <person name="McLean J.S."/>
            <person name="Bor B."/>
            <person name="To T.T."/>
            <person name="Liu Q."/>
            <person name="Kearns K.A."/>
            <person name="Solden L.M."/>
            <person name="Wrighton K.C."/>
            <person name="He X."/>
            <person name="Shi W."/>
        </authorList>
    </citation>
    <scope>NUCLEOTIDE SEQUENCE [LARGE SCALE GENOMIC DNA]</scope>
    <source>
        <strain evidence="9 10">TM7_CMJM_G6_1_HOT_870</strain>
    </source>
</reference>
<reference evidence="9 10" key="2">
    <citation type="journal article" date="2020" name="Cell Rep.">
        <title>Acquisition and Adaptation of Ultra-small Parasitic Reduced Genome Bacteria to Mammalian Hosts.</title>
        <authorList>
            <person name="McLean J.S."/>
            <person name="Bor B."/>
            <person name="Kerns K.A."/>
            <person name="Liu Q."/>
            <person name="To T.T."/>
            <person name="Solden L."/>
            <person name="Hendrickson E.L."/>
            <person name="Wrighton K."/>
            <person name="Shi W."/>
            <person name="He X."/>
        </authorList>
    </citation>
    <scope>NUCLEOTIDE SEQUENCE [LARGE SCALE GENOMIC DNA]</scope>
    <source>
        <strain evidence="9 10">TM7_CMJM_G6_1_HOT_870</strain>
    </source>
</reference>
<dbReference type="InterPro" id="IPR004154">
    <property type="entry name" value="Anticodon-bd"/>
</dbReference>
<dbReference type="PIRSF" id="PIRSF001549">
    <property type="entry name" value="His-tRNA_synth"/>
    <property type="match status" value="1"/>
</dbReference>
<name>A0ABY0FKZ9_9BACT</name>
<dbReference type="PROSITE" id="PS50862">
    <property type="entry name" value="AA_TRNA_LIGASE_II"/>
    <property type="match status" value="1"/>
</dbReference>
<dbReference type="Proteomes" id="UP001190925">
    <property type="component" value="Unassembled WGS sequence"/>
</dbReference>
<dbReference type="HAMAP" id="MF_00127">
    <property type="entry name" value="His_tRNA_synth"/>
    <property type="match status" value="1"/>
</dbReference>
<dbReference type="NCBIfam" id="TIGR00442">
    <property type="entry name" value="hisS"/>
    <property type="match status" value="1"/>
</dbReference>
<dbReference type="Gene3D" id="3.40.50.800">
    <property type="entry name" value="Anticodon-binding domain"/>
    <property type="match status" value="1"/>
</dbReference>
<sequence>MKINTKPLPGMMELLPEEQIEFNRILNVIKKHHSQFGFVSIDTPIIERTETLLAKAGGETEKQIYRFKKGDNDLSLRFDLTVPTARYTANNLGQLLFPFKRSQIGKVYRGERAQRGRFREFYQCDIDIICKEKMSVNYDAEVIAVIYSIFKELSFGDFTLRISNRNLISGIISGLKLGDKADEIMALIDRAEKITPTEFEDQANNLELGDKIEIIKKFINCRGDIDNVLIKLKDIANIINNEQFLLGINELEALGSTLLNMGVDAKNICFDMLIVRGLDYYTGTVFETSLNDFKQIGSIASGGRYDNLCGYYSKEKLMGVGASIGLTRLFWTLRELGLLNFNSKTTAKYLIMPMGKKELIKAYSIASEIRRKGKNVEVLLEPVNAKKAFKIADKKGVEFAMLIGEKELQDSIFKFKNMSTGEYVDMADI</sequence>
<dbReference type="EMBL" id="PRLK01000003">
    <property type="protein sequence ID" value="RYC72755.1"/>
    <property type="molecule type" value="Genomic_DNA"/>
</dbReference>
<keyword evidence="7 9" id="KW-0436">Ligase</keyword>
<accession>A0ABY0FKZ9</accession>
<evidence type="ECO:0000313" key="9">
    <source>
        <dbReference type="EMBL" id="RYC72755.1"/>
    </source>
</evidence>
<keyword evidence="4 7" id="KW-0648">Protein biosynthesis</keyword>
<comment type="catalytic activity">
    <reaction evidence="6 7">
        <text>tRNA(His) + L-histidine + ATP = L-histidyl-tRNA(His) + AMP + diphosphate + H(+)</text>
        <dbReference type="Rhea" id="RHEA:17313"/>
        <dbReference type="Rhea" id="RHEA-COMP:9665"/>
        <dbReference type="Rhea" id="RHEA-COMP:9689"/>
        <dbReference type="ChEBI" id="CHEBI:15378"/>
        <dbReference type="ChEBI" id="CHEBI:30616"/>
        <dbReference type="ChEBI" id="CHEBI:33019"/>
        <dbReference type="ChEBI" id="CHEBI:57595"/>
        <dbReference type="ChEBI" id="CHEBI:78442"/>
        <dbReference type="ChEBI" id="CHEBI:78527"/>
        <dbReference type="ChEBI" id="CHEBI:456215"/>
        <dbReference type="EC" id="6.1.1.21"/>
    </reaction>
</comment>
<keyword evidence="3 7" id="KW-0067">ATP-binding</keyword>
<dbReference type="Pfam" id="PF03129">
    <property type="entry name" value="HGTP_anticodon"/>
    <property type="match status" value="1"/>
</dbReference>